<proteinExistence type="predicted"/>
<comment type="caution">
    <text evidence="1">The sequence shown here is derived from an EMBL/GenBank/DDBJ whole genome shotgun (WGS) entry which is preliminary data.</text>
</comment>
<sequence>MLTNEFLSLLEQNQNKSLLFEYKDGYYVGTNYHITEVKNITIDSVDCGAHTDFWKETVIQLLESPTEKDKREFMTAFKAMGILNKVDLIKPMRKEAEVKFEYGNPSFHTAQLFVNDFLLDENKLIMKLGVQTTDCKAKESCGVSVEANSQVEACYSPGNGCC</sequence>
<gene>
    <name evidence="1" type="ORF">HPE63_06325</name>
</gene>
<dbReference type="EMBL" id="JABTCG010000002">
    <property type="protein sequence ID" value="MBD0850280.1"/>
    <property type="molecule type" value="Genomic_DNA"/>
</dbReference>
<evidence type="ECO:0008006" key="3">
    <source>
        <dbReference type="Google" id="ProtNLM"/>
    </source>
</evidence>
<keyword evidence="2" id="KW-1185">Reference proteome</keyword>
<dbReference type="Pfam" id="PF20001">
    <property type="entry name" value="DUF6428"/>
    <property type="match status" value="1"/>
</dbReference>
<reference evidence="1 2" key="1">
    <citation type="submission" date="2020-05" db="EMBL/GenBank/DDBJ databases">
        <title>The draft genome sequence of Maribacter arenosus CAU 1321.</title>
        <authorList>
            <person name="Mu L."/>
        </authorList>
    </citation>
    <scope>NUCLEOTIDE SEQUENCE [LARGE SCALE GENOMIC DNA]</scope>
    <source>
        <strain evidence="1 2">CAU 1321</strain>
    </source>
</reference>
<organism evidence="1 2">
    <name type="scientific">Maribacter arenosus</name>
    <dbReference type="NCBI Taxonomy" id="1854708"/>
    <lineage>
        <taxon>Bacteria</taxon>
        <taxon>Pseudomonadati</taxon>
        <taxon>Bacteroidota</taxon>
        <taxon>Flavobacteriia</taxon>
        <taxon>Flavobacteriales</taxon>
        <taxon>Flavobacteriaceae</taxon>
        <taxon>Maribacter</taxon>
    </lineage>
</organism>
<dbReference type="RefSeq" id="WP_188313414.1">
    <property type="nucleotide sequence ID" value="NZ_JABTCG010000002.1"/>
</dbReference>
<accession>A0ABR7V9D7</accession>
<evidence type="ECO:0000313" key="1">
    <source>
        <dbReference type="EMBL" id="MBD0850280.1"/>
    </source>
</evidence>
<name>A0ABR7V9D7_9FLAO</name>
<dbReference type="InterPro" id="IPR045534">
    <property type="entry name" value="DUF6428"/>
</dbReference>
<protein>
    <recommendedName>
        <fullName evidence="3">RRM domain-containing protein</fullName>
    </recommendedName>
</protein>
<evidence type="ECO:0000313" key="2">
    <source>
        <dbReference type="Proteomes" id="UP000598350"/>
    </source>
</evidence>
<dbReference type="Proteomes" id="UP000598350">
    <property type="component" value="Unassembled WGS sequence"/>
</dbReference>